<comment type="caution">
    <text evidence="1">The sequence shown here is derived from an EMBL/GenBank/DDBJ whole genome shotgun (WGS) entry which is preliminary data.</text>
</comment>
<protein>
    <submittedName>
        <fullName evidence="1">7103_t:CDS:1</fullName>
    </submittedName>
</protein>
<sequence length="105" mass="12696">MSTDELWTSTMDLVNRIQRVNIFPAPPIALQRAHQVHRRNFRGRRRPRHLAYFLYRNIVSLEINRINRTTDHRVMKLVSDIIWNGASRIEQASYRRISDHMNEYH</sequence>
<dbReference type="Proteomes" id="UP000789706">
    <property type="component" value="Unassembled WGS sequence"/>
</dbReference>
<name>A0A9N8W344_9GLOM</name>
<dbReference type="AlphaFoldDB" id="A0A9N8W344"/>
<evidence type="ECO:0000313" key="1">
    <source>
        <dbReference type="EMBL" id="CAG8475457.1"/>
    </source>
</evidence>
<proteinExistence type="predicted"/>
<gene>
    <name evidence="1" type="ORF">DEBURN_LOCUS3376</name>
</gene>
<dbReference type="EMBL" id="CAJVPK010000213">
    <property type="protein sequence ID" value="CAG8475457.1"/>
    <property type="molecule type" value="Genomic_DNA"/>
</dbReference>
<reference evidence="1" key="1">
    <citation type="submission" date="2021-06" db="EMBL/GenBank/DDBJ databases">
        <authorList>
            <person name="Kallberg Y."/>
            <person name="Tangrot J."/>
            <person name="Rosling A."/>
        </authorList>
    </citation>
    <scope>NUCLEOTIDE SEQUENCE</scope>
    <source>
        <strain evidence="1">AZ414A</strain>
    </source>
</reference>
<accession>A0A9N8W344</accession>
<keyword evidence="2" id="KW-1185">Reference proteome</keyword>
<evidence type="ECO:0000313" key="2">
    <source>
        <dbReference type="Proteomes" id="UP000789706"/>
    </source>
</evidence>
<dbReference type="OrthoDB" id="10338262at2759"/>
<organism evidence="1 2">
    <name type="scientific">Diversispora eburnea</name>
    <dbReference type="NCBI Taxonomy" id="1213867"/>
    <lineage>
        <taxon>Eukaryota</taxon>
        <taxon>Fungi</taxon>
        <taxon>Fungi incertae sedis</taxon>
        <taxon>Mucoromycota</taxon>
        <taxon>Glomeromycotina</taxon>
        <taxon>Glomeromycetes</taxon>
        <taxon>Diversisporales</taxon>
        <taxon>Diversisporaceae</taxon>
        <taxon>Diversispora</taxon>
    </lineage>
</organism>